<proteinExistence type="predicted"/>
<sequence length="269" mass="28727">MTAWLQPELTTVALCWRLERRDGVALGFTAHDRDLTINGLVYRAAPGMLPSSISLSDGLEIDTLDISGALTSDAICSDDLATGRWDGAKVWLFAADWKNPGDETLPLARGELGEVAVRDGAFTAELAGPTAVLEQPVVEYSSPECRAELGDRRCRVDMVARRRMVPLVEVVDSVTYRCATGGGDHGYGRLRWIDGPNAGLTSAILASDGDRLILREAPPGMVSAGTIVEISEGCDKSLATCAARFANAANFRGEPHLPGNDLLTRYPGA</sequence>
<evidence type="ECO:0000313" key="2">
    <source>
        <dbReference type="EMBL" id="SNS16796.1"/>
    </source>
</evidence>
<protein>
    <recommendedName>
        <fullName evidence="1">Bacteriophage phiJL001 Gp84 C-terminal domain-containing protein</fullName>
    </recommendedName>
</protein>
<dbReference type="Pfam" id="PF09931">
    <property type="entry name" value="Phage_phiJL001_Gp84_N"/>
    <property type="match status" value="1"/>
</dbReference>
<evidence type="ECO:0000259" key="1">
    <source>
        <dbReference type="Pfam" id="PF09356"/>
    </source>
</evidence>
<dbReference type="InterPro" id="IPR011928">
    <property type="entry name" value="Phage_phiJL001_Gp84"/>
</dbReference>
<gene>
    <name evidence="2" type="ORF">SAMN06295912_10279</name>
</gene>
<dbReference type="NCBIfam" id="TIGR02218">
    <property type="entry name" value="phg_TIGR02218"/>
    <property type="match status" value="1"/>
</dbReference>
<dbReference type="EMBL" id="FZOS01000002">
    <property type="protein sequence ID" value="SNS16796.1"/>
    <property type="molecule type" value="Genomic_DNA"/>
</dbReference>
<dbReference type="Proteomes" id="UP000198281">
    <property type="component" value="Unassembled WGS sequence"/>
</dbReference>
<feature type="domain" description="Bacteriophage phiJL001 Gp84 C-terminal" evidence="1">
    <location>
        <begin position="187"/>
        <end position="261"/>
    </location>
</feature>
<evidence type="ECO:0000313" key="3">
    <source>
        <dbReference type="Proteomes" id="UP000198281"/>
    </source>
</evidence>
<dbReference type="RefSeq" id="WP_089218089.1">
    <property type="nucleotide sequence ID" value="NZ_FZOS01000002.1"/>
</dbReference>
<name>A0A239C971_9SPHN</name>
<organism evidence="2 3">
    <name type="scientific">Edaphosphingomonas laterariae</name>
    <dbReference type="NCBI Taxonomy" id="861865"/>
    <lineage>
        <taxon>Bacteria</taxon>
        <taxon>Pseudomonadati</taxon>
        <taxon>Pseudomonadota</taxon>
        <taxon>Alphaproteobacteria</taxon>
        <taxon>Sphingomonadales</taxon>
        <taxon>Rhizorhabdaceae</taxon>
        <taxon>Edaphosphingomonas</taxon>
    </lineage>
</organism>
<keyword evidence="3" id="KW-1185">Reference proteome</keyword>
<reference evidence="3" key="1">
    <citation type="submission" date="2017-06" db="EMBL/GenBank/DDBJ databases">
        <authorList>
            <person name="Varghese N."/>
            <person name="Submissions S."/>
        </authorList>
    </citation>
    <scope>NUCLEOTIDE SEQUENCE [LARGE SCALE GENOMIC DNA]</scope>
    <source>
        <strain evidence="3">LNB2</strain>
    </source>
</reference>
<dbReference type="OrthoDB" id="1633386at2"/>
<dbReference type="InterPro" id="IPR018964">
    <property type="entry name" value="Phage_phiJL001_Gp84_C"/>
</dbReference>
<dbReference type="AlphaFoldDB" id="A0A239C971"/>
<dbReference type="Pfam" id="PF09356">
    <property type="entry name" value="Phage_BR0599"/>
    <property type="match status" value="1"/>
</dbReference>
<accession>A0A239C971</accession>